<keyword evidence="8 12" id="KW-0238">DNA-binding</keyword>
<dbReference type="InterPro" id="IPR003593">
    <property type="entry name" value="AAA+_ATPase"/>
</dbReference>
<evidence type="ECO:0000256" key="4">
    <source>
        <dbReference type="ARBA" id="ARBA00022741"/>
    </source>
</evidence>
<dbReference type="Gene3D" id="3.40.50.300">
    <property type="entry name" value="P-loop containing nucleotide triphosphate hydrolases"/>
    <property type="match status" value="1"/>
</dbReference>
<evidence type="ECO:0000256" key="3">
    <source>
        <dbReference type="ARBA" id="ARBA00022705"/>
    </source>
</evidence>
<dbReference type="PROSITE" id="PS51199">
    <property type="entry name" value="SF4_HELICASE"/>
    <property type="match status" value="1"/>
</dbReference>
<keyword evidence="3 12" id="KW-0235">DNA replication</keyword>
<feature type="compositionally biased region" description="Pro residues" evidence="13">
    <location>
        <begin position="462"/>
        <end position="486"/>
    </location>
</feature>
<keyword evidence="7 12" id="KW-0067">ATP-binding</keyword>
<gene>
    <name evidence="15" type="ORF">A2304_02085</name>
</gene>
<dbReference type="Pfam" id="PF03796">
    <property type="entry name" value="DnaB_C"/>
    <property type="match status" value="1"/>
</dbReference>
<sequence length="486" mass="54215">MGVERLPPQNVEAEQSLLGSILIDQDAMLKIGDITHPEDFYRDSHRIIFDCMLDLYERHEPIDILTVGNRLEEKSKLQHVGGRAYLVELSNAVPTSAHIAHYAQIIQKKSSLRRLIEAATHITQLGYEEESDIDATLDEAERTLFGVSQNLTKNAFTPISRVLADAFDRIDELHRERGKLRGVPTGFRELDELLAGLQKSDLLILAARPSVGKTSLAMNIAANVALKGKTPVGVFSLEMSKEQLVDRMICAEAGVDLWKMRTGRLSDRDEDFPRIGHALGVLSEAPVFIDDSPSLTVMELRTKARRMQSEHGLGLIIIDYLQLMEGRNKKNGGDDNRVQEVSEISRGLKQIARELKVPVLALAQLSRAVELNKPAIPRLAHLRDSGSIEQDADVVLFIYRKASDRNYREEDLAPEEKNVAEVHIAKHRNGPTGMVRLFFDKTRTSFRNLEMRGHASGSDMSPLPPMPTSPPPVDAGFVPPPMEPLQ</sequence>
<dbReference type="GO" id="GO:0005829">
    <property type="term" value="C:cytosol"/>
    <property type="evidence" value="ECO:0007669"/>
    <property type="project" value="TreeGrafter"/>
</dbReference>
<evidence type="ECO:0000256" key="12">
    <source>
        <dbReference type="RuleBase" id="RU362085"/>
    </source>
</evidence>
<evidence type="ECO:0000313" key="16">
    <source>
        <dbReference type="Proteomes" id="UP000176501"/>
    </source>
</evidence>
<dbReference type="SMART" id="SM00382">
    <property type="entry name" value="AAA"/>
    <property type="match status" value="1"/>
</dbReference>
<dbReference type="EMBL" id="MGFE01000020">
    <property type="protein sequence ID" value="OGL98459.1"/>
    <property type="molecule type" value="Genomic_DNA"/>
</dbReference>
<evidence type="ECO:0000256" key="6">
    <source>
        <dbReference type="ARBA" id="ARBA00022806"/>
    </source>
</evidence>
<dbReference type="InterPro" id="IPR027417">
    <property type="entry name" value="P-loop_NTPase"/>
</dbReference>
<dbReference type="InterPro" id="IPR007694">
    <property type="entry name" value="DNA_helicase_DnaB-like_C"/>
</dbReference>
<dbReference type="SUPFAM" id="SSF48024">
    <property type="entry name" value="N-terminal domain of DnaB helicase"/>
    <property type="match status" value="1"/>
</dbReference>
<dbReference type="InterPro" id="IPR007693">
    <property type="entry name" value="DNA_helicase_DnaB-like_N"/>
</dbReference>
<feature type="region of interest" description="Disordered" evidence="13">
    <location>
        <begin position="452"/>
        <end position="486"/>
    </location>
</feature>
<keyword evidence="6 12" id="KW-0347">Helicase</keyword>
<protein>
    <recommendedName>
        <fullName evidence="11 12">Replicative DNA helicase</fullName>
        <ecNumber evidence="11 12">5.6.2.3</ecNumber>
    </recommendedName>
</protein>
<comment type="similarity">
    <text evidence="1 12">Belongs to the helicase family. DnaB subfamily.</text>
</comment>
<dbReference type="FunFam" id="1.10.860.10:FF:000001">
    <property type="entry name" value="Replicative DNA helicase"/>
    <property type="match status" value="1"/>
</dbReference>
<dbReference type="GO" id="GO:0005524">
    <property type="term" value="F:ATP binding"/>
    <property type="evidence" value="ECO:0007669"/>
    <property type="project" value="UniProtKB-UniRule"/>
</dbReference>
<dbReference type="GO" id="GO:0016887">
    <property type="term" value="F:ATP hydrolysis activity"/>
    <property type="evidence" value="ECO:0007669"/>
    <property type="project" value="RHEA"/>
</dbReference>
<evidence type="ECO:0000256" key="10">
    <source>
        <dbReference type="ARBA" id="ARBA00048954"/>
    </source>
</evidence>
<evidence type="ECO:0000256" key="7">
    <source>
        <dbReference type="ARBA" id="ARBA00022840"/>
    </source>
</evidence>
<evidence type="ECO:0000256" key="2">
    <source>
        <dbReference type="ARBA" id="ARBA00022515"/>
    </source>
</evidence>
<evidence type="ECO:0000256" key="8">
    <source>
        <dbReference type="ARBA" id="ARBA00023125"/>
    </source>
</evidence>
<organism evidence="15 16">
    <name type="scientific">Candidatus Uhrbacteria bacterium RIFOXYB2_FULL_57_15</name>
    <dbReference type="NCBI Taxonomy" id="1802422"/>
    <lineage>
        <taxon>Bacteria</taxon>
        <taxon>Candidatus Uhriibacteriota</taxon>
    </lineage>
</organism>
<evidence type="ECO:0000313" key="15">
    <source>
        <dbReference type="EMBL" id="OGL98459.1"/>
    </source>
</evidence>
<evidence type="ECO:0000256" key="5">
    <source>
        <dbReference type="ARBA" id="ARBA00022801"/>
    </source>
</evidence>
<comment type="catalytic activity">
    <reaction evidence="10 12">
        <text>ATP + H2O = ADP + phosphate + H(+)</text>
        <dbReference type="Rhea" id="RHEA:13065"/>
        <dbReference type="ChEBI" id="CHEBI:15377"/>
        <dbReference type="ChEBI" id="CHEBI:15378"/>
        <dbReference type="ChEBI" id="CHEBI:30616"/>
        <dbReference type="ChEBI" id="CHEBI:43474"/>
        <dbReference type="ChEBI" id="CHEBI:456216"/>
        <dbReference type="EC" id="5.6.2.3"/>
    </reaction>
</comment>
<keyword evidence="5 12" id="KW-0378">Hydrolase</keyword>
<evidence type="ECO:0000256" key="1">
    <source>
        <dbReference type="ARBA" id="ARBA00008428"/>
    </source>
</evidence>
<dbReference type="GO" id="GO:1990077">
    <property type="term" value="C:primosome complex"/>
    <property type="evidence" value="ECO:0007669"/>
    <property type="project" value="UniProtKB-UniRule"/>
</dbReference>
<name>A0A1F7W6Q2_9BACT</name>
<evidence type="ECO:0000256" key="13">
    <source>
        <dbReference type="SAM" id="MobiDB-lite"/>
    </source>
</evidence>
<keyword evidence="2 12" id="KW-0639">Primosome</keyword>
<proteinExistence type="inferred from homology"/>
<dbReference type="Gene3D" id="1.10.860.10">
    <property type="entry name" value="DNAb Helicase, Chain A"/>
    <property type="match status" value="1"/>
</dbReference>
<feature type="domain" description="SF4 helicase" evidence="14">
    <location>
        <begin position="176"/>
        <end position="453"/>
    </location>
</feature>
<dbReference type="Pfam" id="PF00772">
    <property type="entry name" value="DnaB"/>
    <property type="match status" value="1"/>
</dbReference>
<comment type="caution">
    <text evidence="15">The sequence shown here is derived from an EMBL/GenBank/DDBJ whole genome shotgun (WGS) entry which is preliminary data.</text>
</comment>
<dbReference type="InterPro" id="IPR007692">
    <property type="entry name" value="DNA_helicase_DnaB"/>
</dbReference>
<accession>A0A1F7W6Q2</accession>
<comment type="function">
    <text evidence="12">The main replicative DNA helicase, it participates in initiation and elongation during chromosome replication. Travels ahead of the DNA replisome, separating dsDNA into templates for DNA synthesis. A processive ATP-dependent 5'-3' DNA helicase it has DNA-dependent ATPase activity.</text>
</comment>
<dbReference type="InterPro" id="IPR016136">
    <property type="entry name" value="DNA_helicase_N/primase_C"/>
</dbReference>
<evidence type="ECO:0000256" key="11">
    <source>
        <dbReference type="NCBIfam" id="TIGR00665"/>
    </source>
</evidence>
<evidence type="ECO:0000256" key="9">
    <source>
        <dbReference type="ARBA" id="ARBA00023235"/>
    </source>
</evidence>
<reference evidence="15 16" key="1">
    <citation type="journal article" date="2016" name="Nat. Commun.">
        <title>Thousands of microbial genomes shed light on interconnected biogeochemical processes in an aquifer system.</title>
        <authorList>
            <person name="Anantharaman K."/>
            <person name="Brown C.T."/>
            <person name="Hug L.A."/>
            <person name="Sharon I."/>
            <person name="Castelle C.J."/>
            <person name="Probst A.J."/>
            <person name="Thomas B.C."/>
            <person name="Singh A."/>
            <person name="Wilkins M.J."/>
            <person name="Karaoz U."/>
            <person name="Brodie E.L."/>
            <person name="Williams K.H."/>
            <person name="Hubbard S.S."/>
            <person name="Banfield J.F."/>
        </authorList>
    </citation>
    <scope>NUCLEOTIDE SEQUENCE [LARGE SCALE GENOMIC DNA]</scope>
</reference>
<dbReference type="PANTHER" id="PTHR30153:SF2">
    <property type="entry name" value="REPLICATIVE DNA HELICASE"/>
    <property type="match status" value="1"/>
</dbReference>
<dbReference type="AlphaFoldDB" id="A0A1F7W6Q2"/>
<dbReference type="EC" id="5.6.2.3" evidence="11 12"/>
<dbReference type="SUPFAM" id="SSF52540">
    <property type="entry name" value="P-loop containing nucleoside triphosphate hydrolases"/>
    <property type="match status" value="1"/>
</dbReference>
<dbReference type="CDD" id="cd00984">
    <property type="entry name" value="DnaB_C"/>
    <property type="match status" value="1"/>
</dbReference>
<dbReference type="NCBIfam" id="NF004384">
    <property type="entry name" value="PRK05748.1"/>
    <property type="match status" value="1"/>
</dbReference>
<dbReference type="Proteomes" id="UP000176501">
    <property type="component" value="Unassembled WGS sequence"/>
</dbReference>
<keyword evidence="4 12" id="KW-0547">Nucleotide-binding</keyword>
<evidence type="ECO:0000259" key="14">
    <source>
        <dbReference type="PROSITE" id="PS51199"/>
    </source>
</evidence>
<dbReference type="PANTHER" id="PTHR30153">
    <property type="entry name" value="REPLICATIVE DNA HELICASE DNAB"/>
    <property type="match status" value="1"/>
</dbReference>
<dbReference type="InterPro" id="IPR036185">
    <property type="entry name" value="DNA_heli_DnaB-like_N_sf"/>
</dbReference>
<dbReference type="NCBIfam" id="TIGR00665">
    <property type="entry name" value="DnaB"/>
    <property type="match status" value="1"/>
</dbReference>
<keyword evidence="9" id="KW-0413">Isomerase</keyword>
<dbReference type="GO" id="GO:0006269">
    <property type="term" value="P:DNA replication, synthesis of primer"/>
    <property type="evidence" value="ECO:0007669"/>
    <property type="project" value="UniProtKB-UniRule"/>
</dbReference>
<dbReference type="GO" id="GO:0043139">
    <property type="term" value="F:5'-3' DNA helicase activity"/>
    <property type="evidence" value="ECO:0007669"/>
    <property type="project" value="UniProtKB-EC"/>
</dbReference>
<dbReference type="GO" id="GO:0003677">
    <property type="term" value="F:DNA binding"/>
    <property type="evidence" value="ECO:0007669"/>
    <property type="project" value="UniProtKB-UniRule"/>
</dbReference>